<reference evidence="2 3" key="1">
    <citation type="submission" date="2024-03" db="EMBL/GenBank/DDBJ databases">
        <title>Two novel species of the genus Flavobacterium exhibiting potentially degradation of complex polysaccharides.</title>
        <authorList>
            <person name="Lian X."/>
        </authorList>
    </citation>
    <scope>NUCLEOTIDE SEQUENCE [LARGE SCALE GENOMIC DNA]</scope>
    <source>
        <strain evidence="3">j3</strain>
    </source>
</reference>
<comment type="caution">
    <text evidence="2">The sequence shown here is derived from an EMBL/GenBank/DDBJ whole genome shotgun (WGS) entry which is preliminary data.</text>
</comment>
<keyword evidence="1" id="KW-0812">Transmembrane</keyword>
<gene>
    <name evidence="2" type="ORF">WFZ85_03965</name>
</gene>
<dbReference type="NCBIfam" id="TIGR01847">
    <property type="entry name" value="bacteriocin_sig"/>
    <property type="match status" value="1"/>
</dbReference>
<keyword evidence="1" id="KW-1133">Transmembrane helix</keyword>
<organism evidence="2 3">
    <name type="scientific">Flavobacterium aureirubrum</name>
    <dbReference type="NCBI Taxonomy" id="3133147"/>
    <lineage>
        <taxon>Bacteria</taxon>
        <taxon>Pseudomonadati</taxon>
        <taxon>Bacteroidota</taxon>
        <taxon>Flavobacteriia</taxon>
        <taxon>Flavobacteriales</taxon>
        <taxon>Flavobacteriaceae</taxon>
        <taxon>Flavobacterium</taxon>
    </lineage>
</organism>
<accession>A0ABU9N4I7</accession>
<dbReference type="NCBIfam" id="TIGR03949">
    <property type="entry name" value="bact_IIb_cerein"/>
    <property type="match status" value="1"/>
</dbReference>
<evidence type="ECO:0000313" key="2">
    <source>
        <dbReference type="EMBL" id="MEM0541759.1"/>
    </source>
</evidence>
<dbReference type="RefSeq" id="WP_342694986.1">
    <property type="nucleotide sequence ID" value="NZ_JBCGDO010000003.1"/>
</dbReference>
<evidence type="ECO:0000313" key="3">
    <source>
        <dbReference type="Proteomes" id="UP001460072"/>
    </source>
</evidence>
<feature type="transmembrane region" description="Helical" evidence="1">
    <location>
        <begin position="20"/>
        <end position="50"/>
    </location>
</feature>
<keyword evidence="1" id="KW-0472">Membrane</keyword>
<dbReference type="Proteomes" id="UP001460072">
    <property type="component" value="Unassembled WGS sequence"/>
</dbReference>
<keyword evidence="3" id="KW-1185">Reference proteome</keyword>
<proteinExistence type="predicted"/>
<name>A0ABU9N4I7_9FLAO</name>
<evidence type="ECO:0000256" key="1">
    <source>
        <dbReference type="SAM" id="Phobius"/>
    </source>
</evidence>
<dbReference type="InterPro" id="IPR023991">
    <property type="entry name" value="Bacteriocin_IIb_lactobn/cerein"/>
</dbReference>
<dbReference type="EMBL" id="JBCGDO010000003">
    <property type="protein sequence ID" value="MEM0541759.1"/>
    <property type="molecule type" value="Genomic_DNA"/>
</dbReference>
<dbReference type="InterPro" id="IPR010133">
    <property type="entry name" value="Bacteriocin_signal_seq"/>
</dbReference>
<sequence>MENLNLVELNNKELKEIEGGFLPLLALIVAPATVLLAVATVAGVVGLGAYNGYHDTKK</sequence>
<protein>
    <submittedName>
        <fullName evidence="2">Class IIb bacteriocin, lactobin A/cerein 7B family</fullName>
    </submittedName>
</protein>